<dbReference type="RefSeq" id="WP_058935023.1">
    <property type="nucleotide sequence ID" value="NZ_CP013729.1"/>
</dbReference>
<dbReference type="Gene3D" id="2.40.50.140">
    <property type="entry name" value="Nucleic acid-binding proteins"/>
    <property type="match status" value="1"/>
</dbReference>
<dbReference type="SUPFAM" id="SSF50249">
    <property type="entry name" value="Nucleic acid-binding proteins"/>
    <property type="match status" value="1"/>
</dbReference>
<dbReference type="GO" id="GO:0003677">
    <property type="term" value="F:DNA binding"/>
    <property type="evidence" value="ECO:0007669"/>
    <property type="project" value="UniProtKB-KW"/>
</dbReference>
<dbReference type="NCBIfam" id="TIGR02778">
    <property type="entry name" value="ligD_pol"/>
    <property type="match status" value="1"/>
</dbReference>
<dbReference type="Proteomes" id="UP000060699">
    <property type="component" value="Chromosome"/>
</dbReference>
<evidence type="ECO:0000256" key="14">
    <source>
        <dbReference type="ARBA" id="ARBA00023125"/>
    </source>
</evidence>
<evidence type="ECO:0000256" key="9">
    <source>
        <dbReference type="ARBA" id="ARBA00022763"/>
    </source>
</evidence>
<keyword evidence="17" id="KW-0464">Manganese</keyword>
<dbReference type="PANTHER" id="PTHR42705">
    <property type="entry name" value="BIFUNCTIONAL NON-HOMOLOGOUS END JOINING PROTEIN LIGD"/>
    <property type="match status" value="1"/>
</dbReference>
<dbReference type="GO" id="GO:0006281">
    <property type="term" value="P:DNA repair"/>
    <property type="evidence" value="ECO:0007669"/>
    <property type="project" value="UniProtKB-KW"/>
</dbReference>
<dbReference type="InterPro" id="IPR014143">
    <property type="entry name" value="NHEJ_ligase_prk"/>
</dbReference>
<keyword evidence="10" id="KW-0378">Hydrolase</keyword>
<feature type="region of interest" description="Disordered" evidence="21">
    <location>
        <begin position="607"/>
        <end position="695"/>
    </location>
</feature>
<dbReference type="GO" id="GO:0003910">
    <property type="term" value="F:DNA ligase (ATP) activity"/>
    <property type="evidence" value="ECO:0007669"/>
    <property type="project" value="UniProtKB-EC"/>
</dbReference>
<evidence type="ECO:0000256" key="21">
    <source>
        <dbReference type="SAM" id="MobiDB-lite"/>
    </source>
</evidence>
<evidence type="ECO:0000256" key="8">
    <source>
        <dbReference type="ARBA" id="ARBA00022741"/>
    </source>
</evidence>
<feature type="compositionally biased region" description="Low complexity" evidence="21">
    <location>
        <begin position="203"/>
        <end position="227"/>
    </location>
</feature>
<evidence type="ECO:0000256" key="1">
    <source>
        <dbReference type="ARBA" id="ARBA00001936"/>
    </source>
</evidence>
<feature type="region of interest" description="Disordered" evidence="21">
    <location>
        <begin position="197"/>
        <end position="257"/>
    </location>
</feature>
<keyword evidence="18" id="KW-0511">Multifunctional enzyme</keyword>
<keyword evidence="6" id="KW-0540">Nuclease</keyword>
<dbReference type="NCBIfam" id="NF004628">
    <property type="entry name" value="PRK05972.1"/>
    <property type="match status" value="1"/>
</dbReference>
<keyword evidence="14" id="KW-0238">DNA-binding</keyword>
<dbReference type="Gene3D" id="3.90.920.10">
    <property type="entry name" value="DNA primase, PRIM domain"/>
    <property type="match status" value="1"/>
</dbReference>
<dbReference type="CDD" id="cd04862">
    <property type="entry name" value="PaeLigD_Pol_like"/>
    <property type="match status" value="1"/>
</dbReference>
<dbReference type="SUPFAM" id="SSF56091">
    <property type="entry name" value="DNA ligase/mRNA capping enzyme, catalytic domain"/>
    <property type="match status" value="1"/>
</dbReference>
<keyword evidence="15" id="KW-0233">DNA recombination</keyword>
<dbReference type="Pfam" id="PF01068">
    <property type="entry name" value="DNA_ligase_A_M"/>
    <property type="match status" value="1"/>
</dbReference>
<dbReference type="NCBIfam" id="TIGR02777">
    <property type="entry name" value="LigD_PE_dom"/>
    <property type="match status" value="1"/>
</dbReference>
<reference evidence="22 23" key="1">
    <citation type="submission" date="2015-12" db="EMBL/GenBank/DDBJ databases">
        <title>Complete genome of Roseateles depolymerans KCTC 42856.</title>
        <authorList>
            <person name="Kim K.M."/>
        </authorList>
    </citation>
    <scope>NUCLEOTIDE SEQUENCE [LARGE SCALE GENOMIC DNA]</scope>
    <source>
        <strain evidence="22 23">KCTC 42856</strain>
    </source>
</reference>
<dbReference type="EC" id="6.5.1.1" evidence="2"/>
<evidence type="ECO:0000256" key="4">
    <source>
        <dbReference type="ARBA" id="ARBA00022679"/>
    </source>
</evidence>
<dbReference type="CDD" id="cd07906">
    <property type="entry name" value="Adenylation_DNA_ligase_LigD_LigC"/>
    <property type="match status" value="1"/>
</dbReference>
<organism evidence="22 23">
    <name type="scientific">Roseateles depolymerans</name>
    <dbReference type="NCBI Taxonomy" id="76731"/>
    <lineage>
        <taxon>Bacteria</taxon>
        <taxon>Pseudomonadati</taxon>
        <taxon>Pseudomonadota</taxon>
        <taxon>Betaproteobacteria</taxon>
        <taxon>Burkholderiales</taxon>
        <taxon>Sphaerotilaceae</taxon>
        <taxon>Roseateles</taxon>
    </lineage>
</organism>
<feature type="region of interest" description="Disordered" evidence="21">
    <location>
        <begin position="336"/>
        <end position="374"/>
    </location>
</feature>
<evidence type="ECO:0000256" key="12">
    <source>
        <dbReference type="ARBA" id="ARBA00022840"/>
    </source>
</evidence>
<evidence type="ECO:0000256" key="2">
    <source>
        <dbReference type="ARBA" id="ARBA00012727"/>
    </source>
</evidence>
<dbReference type="Gene3D" id="3.30.1490.70">
    <property type="match status" value="1"/>
</dbReference>
<dbReference type="PATRIC" id="fig|76731.3.peg.2386"/>
<dbReference type="InterPro" id="IPR012309">
    <property type="entry name" value="DNA_ligase_ATP-dep_C"/>
</dbReference>
<evidence type="ECO:0000256" key="19">
    <source>
        <dbReference type="ARBA" id="ARBA00029943"/>
    </source>
</evidence>
<dbReference type="AlphaFoldDB" id="A0A0U2U3K0"/>
<keyword evidence="9" id="KW-0227">DNA damage</keyword>
<feature type="compositionally biased region" description="Low complexity" evidence="21">
    <location>
        <begin position="658"/>
        <end position="684"/>
    </location>
</feature>
<comment type="catalytic activity">
    <reaction evidence="20">
        <text>ATP + (deoxyribonucleotide)n-3'-hydroxyl + 5'-phospho-(deoxyribonucleotide)m = (deoxyribonucleotide)n+m + AMP + diphosphate.</text>
        <dbReference type="EC" id="6.5.1.1"/>
    </reaction>
</comment>
<feature type="compositionally biased region" description="Low complexity" evidence="21">
    <location>
        <begin position="624"/>
        <end position="648"/>
    </location>
</feature>
<evidence type="ECO:0000313" key="23">
    <source>
        <dbReference type="Proteomes" id="UP000060699"/>
    </source>
</evidence>
<evidence type="ECO:0000256" key="10">
    <source>
        <dbReference type="ARBA" id="ARBA00022801"/>
    </source>
</evidence>
<dbReference type="GO" id="GO:0046872">
    <property type="term" value="F:metal ion binding"/>
    <property type="evidence" value="ECO:0007669"/>
    <property type="project" value="UniProtKB-KW"/>
</dbReference>
<dbReference type="EMBL" id="CP013729">
    <property type="protein sequence ID" value="ALV06801.1"/>
    <property type="molecule type" value="Genomic_DNA"/>
</dbReference>
<dbReference type="GO" id="GO:0003887">
    <property type="term" value="F:DNA-directed DNA polymerase activity"/>
    <property type="evidence" value="ECO:0007669"/>
    <property type="project" value="UniProtKB-KW"/>
</dbReference>
<evidence type="ECO:0000256" key="20">
    <source>
        <dbReference type="ARBA" id="ARBA00034003"/>
    </source>
</evidence>
<keyword evidence="4" id="KW-0808">Transferase</keyword>
<dbReference type="InterPro" id="IPR033651">
    <property type="entry name" value="PaeLigD_Pol-like"/>
</dbReference>
<dbReference type="GO" id="GO:0006310">
    <property type="term" value="P:DNA recombination"/>
    <property type="evidence" value="ECO:0007669"/>
    <property type="project" value="UniProtKB-KW"/>
</dbReference>
<dbReference type="NCBIfam" id="TIGR02776">
    <property type="entry name" value="NHEJ_ligase_prk"/>
    <property type="match status" value="1"/>
</dbReference>
<keyword evidence="3 22" id="KW-0436">Ligase</keyword>
<evidence type="ECO:0000256" key="18">
    <source>
        <dbReference type="ARBA" id="ARBA00023268"/>
    </source>
</evidence>
<dbReference type="InterPro" id="IPR052171">
    <property type="entry name" value="NHEJ_LigD"/>
</dbReference>
<dbReference type="STRING" id="76731.RD2015_2330"/>
<evidence type="ECO:0000256" key="6">
    <source>
        <dbReference type="ARBA" id="ARBA00022722"/>
    </source>
</evidence>
<feature type="compositionally biased region" description="Polar residues" evidence="21">
    <location>
        <begin position="247"/>
        <end position="256"/>
    </location>
</feature>
<dbReference type="GO" id="GO:0005524">
    <property type="term" value="F:ATP binding"/>
    <property type="evidence" value="ECO:0007669"/>
    <property type="project" value="UniProtKB-KW"/>
</dbReference>
<dbReference type="KEGG" id="rdp:RD2015_2330"/>
<keyword evidence="12" id="KW-0067">ATP-binding</keyword>
<sequence length="963" mass="105019">MPSRAQTGAEAPLSRYIAKRNFAGGTSEPKGRVVRRRAKEALSFVIQKHWASHLHYDFRLELDGVLLSWAVPKGPSLDPRQRRMAVQVEDHPVDYGSFEGTIPPKQYGAGEVIIWDNGTWEPVGDPKAGLRDGKFVFRLHGQKLAGLWQLVRTSKGDAKREQWLLIKKHDAWERPHDDYDVTMELPDSVVAKPLGRVEDRESAAGSAQASSSDEASVPSADAAAADTSEPDLSRARKARQPAEMSPQLATLVSSTPPGEWISEAKLDGYRLMTRITKGRVQLITRGGHDWTDRMPTLAKALADLNLDSAWLDGEVVVLGPEGAPVFNLLQNAIGRSGRPARGGSARSGASSGAKRTNAAHGTKAANAANGTNGSSGVAAPGEADIVYFLFDVPYLQGHDLREVPLRERRRVLQTLLADQPDDHLRFSEALEAPPNEMLAAACQMRLEGLILKRPDAPYVSTRSDTWVKLKCQLRQEFVVVGFTPRSDAPKGLGSLLLAVRDDQASGRASKGASGWRYAGRVGTGWSLAQGAALRAQLETLAIDKPLFTAEDIQRSHWARRPGGDEHWVRPDMVVEVAFAEWTPDGHIRHAAFQGVREDKPAEEIGMEAAKSPEDVGSGGRRAGSKTSAKSSKTSAQPASKTASQSPAKRSGKVSTQTAASAAGESRSSARASKTAGTSSRTSSSPANSQLRITHPDRVIDEASGATKIQLVRYYESVSEWLLPHLDQRPLALVRAPDGVGGQLFFQKHVEGDDLIVVRNMAQVLEFTQLNTVEFHTWNSRADKLDKPDRIVFDLDPGEGVSFAQVREGAQLVRALLEELQLKAWLKTSGGKGLHVVVPLTRRADHDACKAFSHAVVDHLAATLPKRFSAKSGPRNRVGKIFVDYLRNGEGQTTAAAFSVRARPGMGVSMPVDWDQLPDLKGGDHWTLRDARDHLSFVKRDPWADYWTCRQTLTAGLRMLQAED</sequence>
<evidence type="ECO:0000256" key="7">
    <source>
        <dbReference type="ARBA" id="ARBA00022723"/>
    </source>
</evidence>
<keyword evidence="16" id="KW-0234">DNA repair</keyword>
<dbReference type="OrthoDB" id="9802472at2"/>
<dbReference type="PROSITE" id="PS50160">
    <property type="entry name" value="DNA_LIGASE_A3"/>
    <property type="match status" value="1"/>
</dbReference>
<dbReference type="InterPro" id="IPR012340">
    <property type="entry name" value="NA-bd_OB-fold"/>
</dbReference>
<keyword evidence="5" id="KW-0548">Nucleotidyltransferase</keyword>
<evidence type="ECO:0000256" key="11">
    <source>
        <dbReference type="ARBA" id="ARBA00022839"/>
    </source>
</evidence>
<accession>A0A0U2U3K0</accession>
<proteinExistence type="predicted"/>
<dbReference type="Gene3D" id="3.30.470.30">
    <property type="entry name" value="DNA ligase/mRNA capping enzyme"/>
    <property type="match status" value="1"/>
</dbReference>
<dbReference type="Pfam" id="PF21686">
    <property type="entry name" value="LigD_Prim-Pol"/>
    <property type="match status" value="1"/>
</dbReference>
<keyword evidence="23" id="KW-1185">Reference proteome</keyword>
<comment type="cofactor">
    <cofactor evidence="1">
        <name>Mn(2+)</name>
        <dbReference type="ChEBI" id="CHEBI:29035"/>
    </cofactor>
</comment>
<gene>
    <name evidence="22" type="ORF">RD2015_2330</name>
</gene>
<dbReference type="PANTHER" id="PTHR42705:SF2">
    <property type="entry name" value="BIFUNCTIONAL NON-HOMOLOGOUS END JOINING PROTEIN LIGD"/>
    <property type="match status" value="1"/>
</dbReference>
<dbReference type="InterPro" id="IPR014144">
    <property type="entry name" value="LigD_PE_domain"/>
</dbReference>
<keyword evidence="7" id="KW-0479">Metal-binding</keyword>
<dbReference type="InterPro" id="IPR014145">
    <property type="entry name" value="LigD_pol_dom"/>
</dbReference>
<dbReference type="Pfam" id="PF13298">
    <property type="entry name" value="LigD_N"/>
    <property type="match status" value="1"/>
</dbReference>
<dbReference type="GO" id="GO:0004527">
    <property type="term" value="F:exonuclease activity"/>
    <property type="evidence" value="ECO:0007669"/>
    <property type="project" value="UniProtKB-KW"/>
</dbReference>
<dbReference type="CDD" id="cd07971">
    <property type="entry name" value="OBF_DNA_ligase_LigD"/>
    <property type="match status" value="1"/>
</dbReference>
<evidence type="ECO:0000256" key="16">
    <source>
        <dbReference type="ARBA" id="ARBA00023204"/>
    </source>
</evidence>
<evidence type="ECO:0000256" key="13">
    <source>
        <dbReference type="ARBA" id="ARBA00022932"/>
    </source>
</evidence>
<name>A0A0U2U3K0_9BURK</name>
<evidence type="ECO:0000313" key="22">
    <source>
        <dbReference type="EMBL" id="ALV06801.1"/>
    </source>
</evidence>
<evidence type="ECO:0000256" key="17">
    <source>
        <dbReference type="ARBA" id="ARBA00023211"/>
    </source>
</evidence>
<protein>
    <recommendedName>
        <fullName evidence="2">DNA ligase (ATP)</fullName>
        <ecNumber evidence="2">6.5.1.1</ecNumber>
    </recommendedName>
    <alternativeName>
        <fullName evidence="19">NHEJ DNA polymerase</fullName>
    </alternativeName>
</protein>
<dbReference type="NCBIfam" id="TIGR02779">
    <property type="entry name" value="NHEJ_ligase_lig"/>
    <property type="match status" value="1"/>
</dbReference>
<keyword evidence="8" id="KW-0547">Nucleotide-binding</keyword>
<evidence type="ECO:0000256" key="3">
    <source>
        <dbReference type="ARBA" id="ARBA00022598"/>
    </source>
</evidence>
<evidence type="ECO:0000256" key="5">
    <source>
        <dbReference type="ARBA" id="ARBA00022695"/>
    </source>
</evidence>
<dbReference type="InterPro" id="IPR014146">
    <property type="entry name" value="LigD_ligase_dom"/>
</dbReference>
<dbReference type="InterPro" id="IPR012310">
    <property type="entry name" value="DNA_ligase_ATP-dep_cent"/>
</dbReference>
<evidence type="ECO:0000256" key="15">
    <source>
        <dbReference type="ARBA" id="ARBA00023172"/>
    </source>
</evidence>
<keyword evidence="11" id="KW-0269">Exonuclease</keyword>
<dbReference type="Pfam" id="PF04679">
    <property type="entry name" value="DNA_ligase_A_C"/>
    <property type="match status" value="1"/>
</dbReference>
<keyword evidence="13" id="KW-0239">DNA-directed DNA polymerase</keyword>